<sequence>MEGGSKKEGKFLLPLRVRVRVLAPVDALKRRRAPGASSSHETGPLLLVNSAARVDVHGACTAPKVNNGRGLQEGRQPCSCQEEEEEEEEEEGGGWGLFTLVALLLLRI</sequence>
<feature type="compositionally biased region" description="Acidic residues" evidence="1">
    <location>
        <begin position="81"/>
        <end position="92"/>
    </location>
</feature>
<evidence type="ECO:0000313" key="3">
    <source>
        <dbReference type="Proteomes" id="UP000314294"/>
    </source>
</evidence>
<feature type="region of interest" description="Disordered" evidence="1">
    <location>
        <begin position="67"/>
        <end position="92"/>
    </location>
</feature>
<name>A0A4Z2FQK5_9TELE</name>
<dbReference type="Proteomes" id="UP000314294">
    <property type="component" value="Unassembled WGS sequence"/>
</dbReference>
<evidence type="ECO:0000256" key="1">
    <source>
        <dbReference type="SAM" id="MobiDB-lite"/>
    </source>
</evidence>
<evidence type="ECO:0000313" key="2">
    <source>
        <dbReference type="EMBL" id="TNN43150.1"/>
    </source>
</evidence>
<protein>
    <submittedName>
        <fullName evidence="2">Uncharacterized protein</fullName>
    </submittedName>
</protein>
<organism evidence="2 3">
    <name type="scientific">Liparis tanakae</name>
    <name type="common">Tanaka's snailfish</name>
    <dbReference type="NCBI Taxonomy" id="230148"/>
    <lineage>
        <taxon>Eukaryota</taxon>
        <taxon>Metazoa</taxon>
        <taxon>Chordata</taxon>
        <taxon>Craniata</taxon>
        <taxon>Vertebrata</taxon>
        <taxon>Euteleostomi</taxon>
        <taxon>Actinopterygii</taxon>
        <taxon>Neopterygii</taxon>
        <taxon>Teleostei</taxon>
        <taxon>Neoteleostei</taxon>
        <taxon>Acanthomorphata</taxon>
        <taxon>Eupercaria</taxon>
        <taxon>Perciformes</taxon>
        <taxon>Cottioidei</taxon>
        <taxon>Cottales</taxon>
        <taxon>Liparidae</taxon>
        <taxon>Liparis</taxon>
    </lineage>
</organism>
<accession>A0A4Z2FQK5</accession>
<proteinExistence type="predicted"/>
<dbReference type="EMBL" id="SRLO01000986">
    <property type="protein sequence ID" value="TNN43150.1"/>
    <property type="molecule type" value="Genomic_DNA"/>
</dbReference>
<keyword evidence="3" id="KW-1185">Reference proteome</keyword>
<comment type="caution">
    <text evidence="2">The sequence shown here is derived from an EMBL/GenBank/DDBJ whole genome shotgun (WGS) entry which is preliminary data.</text>
</comment>
<gene>
    <name evidence="2" type="ORF">EYF80_046654</name>
</gene>
<dbReference type="AlphaFoldDB" id="A0A4Z2FQK5"/>
<reference evidence="2 3" key="1">
    <citation type="submission" date="2019-03" db="EMBL/GenBank/DDBJ databases">
        <title>First draft genome of Liparis tanakae, snailfish: a comprehensive survey of snailfish specific genes.</title>
        <authorList>
            <person name="Kim W."/>
            <person name="Song I."/>
            <person name="Jeong J.-H."/>
            <person name="Kim D."/>
            <person name="Kim S."/>
            <person name="Ryu S."/>
            <person name="Song J.Y."/>
            <person name="Lee S.K."/>
        </authorList>
    </citation>
    <scope>NUCLEOTIDE SEQUENCE [LARGE SCALE GENOMIC DNA]</scope>
    <source>
        <tissue evidence="2">Muscle</tissue>
    </source>
</reference>